<sequence>METTQRGKRVALLGNPNVGKSSIFNQLTGLRQKVGNFPGVTVDKKTGTSILPSGQKIEIVDFPGTYSLYPTSLDERVVLNVLSNPNNQDYPDAVVYVADVTSLERHLLLLTQLRDLNLPVVLVINMIDLAKEQGITVDIPYLKKKLGVEIVCTDAREGTGILDLKTTIENLLQELAVTTKDDNTFVSHYPSLKNKAQEQIQARLGIKNAYLAQLTAHHYKNLPHLSKSDVQLVDEICQEASFPRIKYQIDETMARYDEFQPIVKNAIKEEPNPNISFSDRLDQILTHPILGTGIFFLFLFLMFQAIFSWASYPMDLIEEGFASLTVFTKNTLPSGLLNDLITDGLLAGLGGVLVFIPQIAILFFFISIMEEVGYMARAVYLSDRLMQKFGLNGRSLIALLSGGACAIPAIMSTRTISNWKERLITIMVTPLISCSARIPVYTLLVAFVVPATSKIWIFNTQGIVIMGLYLLGVVAALGSAWVLKKIIKTQESAYLMLEMPDYKVPYWKNIVFVVYEKVKAFALEAGQIIIVISIVLWALASYGPEGKFEQAESQAIELAEQHHLDEQATQDLISSKKLEVSYAGILGKVIEPTIRPLGFDWKIGISLISSFAAREVFVGTMATIYSVGSAGDDERTVFDKMAKDVNPITGEKVYSRASSMALLIFYVFAMQCMATLAVVKRETKSWKWPIVQTLYMFVLAYGGAFIAYNIF</sequence>
<keyword evidence="5 15" id="KW-0812">Transmembrane</keyword>
<dbReference type="InterPro" id="IPR050860">
    <property type="entry name" value="FeoB_GTPase"/>
</dbReference>
<keyword evidence="14" id="KW-0460">Magnesium</keyword>
<feature type="binding site" evidence="13">
    <location>
        <begin position="125"/>
        <end position="128"/>
    </location>
    <ligand>
        <name>GTP</name>
        <dbReference type="ChEBI" id="CHEBI:37565"/>
        <label>1</label>
    </ligand>
</feature>
<feature type="binding site" evidence="14">
    <location>
        <position position="25"/>
    </location>
    <ligand>
        <name>Mg(2+)</name>
        <dbReference type="ChEBI" id="CHEBI:18420"/>
        <label>2</label>
    </ligand>
</feature>
<evidence type="ECO:0000256" key="1">
    <source>
        <dbReference type="ARBA" id="ARBA00004651"/>
    </source>
</evidence>
<evidence type="ECO:0000256" key="14">
    <source>
        <dbReference type="PIRSR" id="PIRSR603373-2"/>
    </source>
</evidence>
<dbReference type="CDD" id="cd01879">
    <property type="entry name" value="FeoB"/>
    <property type="match status" value="1"/>
</dbReference>
<proteinExistence type="inferred from homology"/>
<feature type="transmembrane region" description="Helical" evidence="15">
    <location>
        <begin position="389"/>
        <end position="411"/>
    </location>
</feature>
<dbReference type="SUPFAM" id="SSF52540">
    <property type="entry name" value="P-loop containing nucleoside triphosphate hydrolases"/>
    <property type="match status" value="1"/>
</dbReference>
<dbReference type="EMBL" id="QGDO01000003">
    <property type="protein sequence ID" value="PWJ42304.1"/>
    <property type="molecule type" value="Genomic_DNA"/>
</dbReference>
<dbReference type="NCBIfam" id="TIGR00437">
    <property type="entry name" value="feoB"/>
    <property type="match status" value="1"/>
</dbReference>
<evidence type="ECO:0000256" key="7">
    <source>
        <dbReference type="ARBA" id="ARBA00022989"/>
    </source>
</evidence>
<keyword evidence="9" id="KW-0406">Ion transport</keyword>
<dbReference type="Pfam" id="PF07670">
    <property type="entry name" value="Gate"/>
    <property type="match status" value="2"/>
</dbReference>
<keyword evidence="8 15" id="KW-0408">Iron</keyword>
<dbReference type="RefSeq" id="WP_109619137.1">
    <property type="nucleotide sequence ID" value="NZ_QGDO01000003.1"/>
</dbReference>
<evidence type="ECO:0000256" key="9">
    <source>
        <dbReference type="ARBA" id="ARBA00023065"/>
    </source>
</evidence>
<feature type="binding site" evidence="14">
    <location>
        <position position="28"/>
    </location>
    <ligand>
        <name>Mg(2+)</name>
        <dbReference type="ChEBI" id="CHEBI:18420"/>
        <label>2</label>
    </ligand>
</feature>
<dbReference type="Gene3D" id="3.40.50.300">
    <property type="entry name" value="P-loop containing nucleotide triphosphate hydrolases"/>
    <property type="match status" value="1"/>
</dbReference>
<feature type="transmembrane region" description="Helical" evidence="15">
    <location>
        <begin position="345"/>
        <end position="368"/>
    </location>
</feature>
<keyword evidence="4 15" id="KW-0410">Iron transport</keyword>
<dbReference type="PANTHER" id="PTHR43185">
    <property type="entry name" value="FERROUS IRON TRANSPORT PROTEIN B"/>
    <property type="match status" value="1"/>
</dbReference>
<feature type="binding site" evidence="13">
    <location>
        <begin position="61"/>
        <end position="64"/>
    </location>
    <ligand>
        <name>GTP</name>
        <dbReference type="ChEBI" id="CHEBI:37565"/>
        <label>1</label>
    </ligand>
</feature>
<evidence type="ECO:0000256" key="3">
    <source>
        <dbReference type="ARBA" id="ARBA00022475"/>
    </source>
</evidence>
<dbReference type="Pfam" id="PF07664">
    <property type="entry name" value="FeoB_C"/>
    <property type="match status" value="1"/>
</dbReference>
<dbReference type="OrthoDB" id="9809127at2"/>
<evidence type="ECO:0000256" key="4">
    <source>
        <dbReference type="ARBA" id="ARBA00022496"/>
    </source>
</evidence>
<dbReference type="InterPro" id="IPR030389">
    <property type="entry name" value="G_FEOB_dom"/>
</dbReference>
<feature type="transmembrane region" description="Helical" evidence="15">
    <location>
        <begin position="463"/>
        <end position="483"/>
    </location>
</feature>
<evidence type="ECO:0000256" key="10">
    <source>
        <dbReference type="ARBA" id="ARBA00023134"/>
    </source>
</evidence>
<comment type="function">
    <text evidence="15">Probable transporter of a GTP-driven Fe(2+) uptake system.</text>
</comment>
<evidence type="ECO:0000313" key="17">
    <source>
        <dbReference type="EMBL" id="PWJ42304.1"/>
    </source>
</evidence>
<feature type="binding site" evidence="14">
    <location>
        <position position="29"/>
    </location>
    <ligand>
        <name>Mg(2+)</name>
        <dbReference type="ChEBI" id="CHEBI:18420"/>
        <label>2</label>
    </ligand>
</feature>
<gene>
    <name evidence="17" type="ORF">BC781_103556</name>
</gene>
<reference evidence="17 18" key="1">
    <citation type="submission" date="2018-03" db="EMBL/GenBank/DDBJ databases">
        <title>Genomic Encyclopedia of Archaeal and Bacterial Type Strains, Phase II (KMG-II): from individual species to whole genera.</title>
        <authorList>
            <person name="Goeker M."/>
        </authorList>
    </citation>
    <scope>NUCLEOTIDE SEQUENCE [LARGE SCALE GENOMIC DNA]</scope>
    <source>
        <strain evidence="17 18">DSM 28229</strain>
    </source>
</reference>
<dbReference type="Proteomes" id="UP000245535">
    <property type="component" value="Unassembled WGS sequence"/>
</dbReference>
<accession>A0A315ZC40</accession>
<dbReference type="GO" id="GO:0015093">
    <property type="term" value="F:ferrous iron transmembrane transporter activity"/>
    <property type="evidence" value="ECO:0007669"/>
    <property type="project" value="UniProtKB-UniRule"/>
</dbReference>
<keyword evidence="18" id="KW-1185">Reference proteome</keyword>
<evidence type="ECO:0000256" key="2">
    <source>
        <dbReference type="ARBA" id="ARBA00022448"/>
    </source>
</evidence>
<protein>
    <recommendedName>
        <fullName evidence="12 15">Ferrous iron transport protein B</fullName>
    </recommendedName>
</protein>
<dbReference type="InterPro" id="IPR006073">
    <property type="entry name" value="GTP-bd"/>
</dbReference>
<feature type="transmembrane region" description="Helical" evidence="15">
    <location>
        <begin position="423"/>
        <end position="451"/>
    </location>
</feature>
<evidence type="ECO:0000256" key="11">
    <source>
        <dbReference type="ARBA" id="ARBA00023136"/>
    </source>
</evidence>
<keyword evidence="14" id="KW-0479">Metal-binding</keyword>
<dbReference type="Pfam" id="PF02421">
    <property type="entry name" value="FeoB_N"/>
    <property type="match status" value="1"/>
</dbReference>
<organism evidence="17 18">
    <name type="scientific">Sediminitomix flava</name>
    <dbReference type="NCBI Taxonomy" id="379075"/>
    <lineage>
        <taxon>Bacteria</taxon>
        <taxon>Pseudomonadati</taxon>
        <taxon>Bacteroidota</taxon>
        <taxon>Cytophagia</taxon>
        <taxon>Cytophagales</taxon>
        <taxon>Flammeovirgaceae</taxon>
        <taxon>Sediminitomix</taxon>
    </lineage>
</organism>
<comment type="similarity">
    <text evidence="15">Belongs to the TRAFAC class TrmE-Era-EngA-EngB-Septin-like GTPase superfamily. FeoB GTPase (TC 9.A.8) family.</text>
</comment>
<evidence type="ECO:0000256" key="6">
    <source>
        <dbReference type="ARBA" id="ARBA00022741"/>
    </source>
</evidence>
<feature type="transmembrane region" description="Helical" evidence="15">
    <location>
        <begin position="660"/>
        <end position="678"/>
    </location>
</feature>
<evidence type="ECO:0000256" key="5">
    <source>
        <dbReference type="ARBA" id="ARBA00022692"/>
    </source>
</evidence>
<comment type="subcellular location">
    <subcellularLocation>
        <location evidence="15">Cell inner membrane</location>
        <topology evidence="15">Multi-pass membrane protein</topology>
    </subcellularLocation>
    <subcellularLocation>
        <location evidence="1">Cell membrane</location>
        <topology evidence="1">Multi-pass membrane protein</topology>
    </subcellularLocation>
</comment>
<keyword evidence="2 15" id="KW-0813">Transport</keyword>
<evidence type="ECO:0000256" key="13">
    <source>
        <dbReference type="PIRSR" id="PIRSR603373-1"/>
    </source>
</evidence>
<feature type="binding site" evidence="13">
    <location>
        <begin position="14"/>
        <end position="21"/>
    </location>
    <ligand>
        <name>GTP</name>
        <dbReference type="ChEBI" id="CHEBI:37565"/>
        <label>1</label>
    </ligand>
</feature>
<feature type="transmembrane region" description="Helical" evidence="15">
    <location>
        <begin position="690"/>
        <end position="710"/>
    </location>
</feature>
<evidence type="ECO:0000313" key="18">
    <source>
        <dbReference type="Proteomes" id="UP000245535"/>
    </source>
</evidence>
<dbReference type="PRINTS" id="PR00326">
    <property type="entry name" value="GTP1OBG"/>
</dbReference>
<dbReference type="InterPro" id="IPR011642">
    <property type="entry name" value="Gate_dom"/>
</dbReference>
<keyword evidence="11 15" id="KW-0472">Membrane</keyword>
<keyword evidence="10 13" id="KW-0342">GTP-binding</keyword>
<feature type="transmembrane region" description="Helical" evidence="15">
    <location>
        <begin position="289"/>
        <end position="310"/>
    </location>
</feature>
<keyword evidence="6 13" id="KW-0547">Nucleotide-binding</keyword>
<dbReference type="InterPro" id="IPR011640">
    <property type="entry name" value="Fe2_transport_prot_B_C"/>
</dbReference>
<dbReference type="InterPro" id="IPR027417">
    <property type="entry name" value="P-loop_NTPase"/>
</dbReference>
<evidence type="ECO:0000259" key="16">
    <source>
        <dbReference type="PROSITE" id="PS51711"/>
    </source>
</evidence>
<dbReference type="InterPro" id="IPR003373">
    <property type="entry name" value="Fe2_transport_prot-B"/>
</dbReference>
<name>A0A315ZC40_SEDFL</name>
<dbReference type="GO" id="GO:0005886">
    <property type="term" value="C:plasma membrane"/>
    <property type="evidence" value="ECO:0007669"/>
    <property type="project" value="UniProtKB-SubCell"/>
</dbReference>
<dbReference type="GO" id="GO:0046872">
    <property type="term" value="F:metal ion binding"/>
    <property type="evidence" value="ECO:0007669"/>
    <property type="project" value="UniProtKB-KW"/>
</dbReference>
<comment type="caution">
    <text evidence="17">The sequence shown here is derived from an EMBL/GenBank/DDBJ whole genome shotgun (WGS) entry which is preliminary data.</text>
</comment>
<keyword evidence="3" id="KW-1003">Cell membrane</keyword>
<feature type="binding site" evidence="13">
    <location>
        <begin position="39"/>
        <end position="43"/>
    </location>
    <ligand>
        <name>GTP</name>
        <dbReference type="ChEBI" id="CHEBI:37565"/>
        <label>1</label>
    </ligand>
</feature>
<feature type="domain" description="FeoB-type G" evidence="16">
    <location>
        <begin position="7"/>
        <end position="174"/>
    </location>
</feature>
<dbReference type="PANTHER" id="PTHR43185:SF1">
    <property type="entry name" value="FE(2+) TRANSPORTER FEOB"/>
    <property type="match status" value="1"/>
</dbReference>
<evidence type="ECO:0000256" key="12">
    <source>
        <dbReference type="NCBIfam" id="TIGR00437"/>
    </source>
</evidence>
<dbReference type="PROSITE" id="PS51711">
    <property type="entry name" value="G_FEOB"/>
    <property type="match status" value="1"/>
</dbReference>
<dbReference type="GO" id="GO:0005525">
    <property type="term" value="F:GTP binding"/>
    <property type="evidence" value="ECO:0007669"/>
    <property type="project" value="UniProtKB-KW"/>
</dbReference>
<evidence type="ECO:0000256" key="8">
    <source>
        <dbReference type="ARBA" id="ARBA00023004"/>
    </source>
</evidence>
<evidence type="ECO:0000256" key="15">
    <source>
        <dbReference type="RuleBase" id="RU362098"/>
    </source>
</evidence>
<dbReference type="AlphaFoldDB" id="A0A315ZC40"/>
<feature type="transmembrane region" description="Helical" evidence="15">
    <location>
        <begin position="520"/>
        <end position="540"/>
    </location>
</feature>
<keyword evidence="7 15" id="KW-1133">Transmembrane helix</keyword>